<evidence type="ECO:0000256" key="9">
    <source>
        <dbReference type="ARBA" id="ARBA00023204"/>
    </source>
</evidence>
<feature type="region of interest" description="Disordered" evidence="13">
    <location>
        <begin position="94"/>
        <end position="162"/>
    </location>
</feature>
<dbReference type="InterPro" id="IPR008676">
    <property type="entry name" value="MRG"/>
</dbReference>
<evidence type="ECO:0000256" key="11">
    <source>
        <dbReference type="ARBA" id="ARBA00057322"/>
    </source>
</evidence>
<comment type="subunit">
    <text evidence="3">Component of the NuA4 histone acetyltransferase complex.</text>
</comment>
<evidence type="ECO:0000256" key="7">
    <source>
        <dbReference type="ARBA" id="ARBA00023015"/>
    </source>
</evidence>
<evidence type="ECO:0000256" key="5">
    <source>
        <dbReference type="ARBA" id="ARBA00022763"/>
    </source>
</evidence>
<evidence type="ECO:0000259" key="15">
    <source>
        <dbReference type="Pfam" id="PF22732"/>
    </source>
</evidence>
<dbReference type="GO" id="GO:0035267">
    <property type="term" value="C:NuA4 histone acetyltransferase complex"/>
    <property type="evidence" value="ECO:0007669"/>
    <property type="project" value="TreeGrafter"/>
</dbReference>
<feature type="compositionally biased region" description="Basic residues" evidence="13">
    <location>
        <begin position="218"/>
        <end position="227"/>
    </location>
</feature>
<dbReference type="AlphaFoldDB" id="A0AAD9SZJ3"/>
<dbReference type="GO" id="GO:0006355">
    <property type="term" value="P:regulation of DNA-templated transcription"/>
    <property type="evidence" value="ECO:0007669"/>
    <property type="project" value="InterPro"/>
</dbReference>
<feature type="compositionally biased region" description="Basic and acidic residues" evidence="13">
    <location>
        <begin position="376"/>
        <end position="388"/>
    </location>
</feature>
<dbReference type="SUPFAM" id="SSF54160">
    <property type="entry name" value="Chromo domain-like"/>
    <property type="match status" value="1"/>
</dbReference>
<dbReference type="InterPro" id="IPR026541">
    <property type="entry name" value="MRG_dom"/>
</dbReference>
<comment type="subcellular location">
    <subcellularLocation>
        <location evidence="1">Nucleus</location>
    </subcellularLocation>
</comment>
<evidence type="ECO:0000256" key="4">
    <source>
        <dbReference type="ARBA" id="ARBA00018505"/>
    </source>
</evidence>
<evidence type="ECO:0000259" key="14">
    <source>
        <dbReference type="Pfam" id="PF05712"/>
    </source>
</evidence>
<keyword evidence="5" id="KW-0227">DNA damage</keyword>
<dbReference type="InterPro" id="IPR016197">
    <property type="entry name" value="Chromo-like_dom_sf"/>
</dbReference>
<dbReference type="PANTHER" id="PTHR10880">
    <property type="entry name" value="MORTALITY FACTOR 4-LIKE PROTEIN"/>
    <property type="match status" value="1"/>
</dbReference>
<evidence type="ECO:0000256" key="6">
    <source>
        <dbReference type="ARBA" id="ARBA00022853"/>
    </source>
</evidence>
<evidence type="ECO:0000256" key="12">
    <source>
        <dbReference type="ARBA" id="ARBA00072864"/>
    </source>
</evidence>
<evidence type="ECO:0000256" key="3">
    <source>
        <dbReference type="ARBA" id="ARBA00011353"/>
    </source>
</evidence>
<dbReference type="PANTHER" id="PTHR10880:SF15">
    <property type="entry name" value="MSL COMPLEX SUBUNIT 3"/>
    <property type="match status" value="1"/>
</dbReference>
<dbReference type="GO" id="GO:0006281">
    <property type="term" value="P:DNA repair"/>
    <property type="evidence" value="ECO:0007669"/>
    <property type="project" value="UniProtKB-KW"/>
</dbReference>
<evidence type="ECO:0000313" key="17">
    <source>
        <dbReference type="Proteomes" id="UP001285354"/>
    </source>
</evidence>
<dbReference type="InterPro" id="IPR053820">
    <property type="entry name" value="MSL3_chromo-like"/>
</dbReference>
<dbReference type="PROSITE" id="PS51640">
    <property type="entry name" value="MRG"/>
    <property type="match status" value="1"/>
</dbReference>
<feature type="region of interest" description="Disordered" evidence="13">
    <location>
        <begin position="213"/>
        <end position="244"/>
    </location>
</feature>
<protein>
    <recommendedName>
        <fullName evidence="4">Chromatin modification-related protein EAF3</fullName>
    </recommendedName>
    <alternativeName>
        <fullName evidence="12">Chromatin modification-related protein eaf3</fullName>
    </alternativeName>
</protein>
<keyword evidence="10" id="KW-0539">Nucleus</keyword>
<evidence type="ECO:0000256" key="10">
    <source>
        <dbReference type="ARBA" id="ARBA00023242"/>
    </source>
</evidence>
<feature type="region of interest" description="Disordered" evidence="13">
    <location>
        <begin position="285"/>
        <end position="317"/>
    </location>
</feature>
<name>A0AAD9SZJ3_9HELO</name>
<evidence type="ECO:0000256" key="13">
    <source>
        <dbReference type="SAM" id="MobiDB-lite"/>
    </source>
</evidence>
<dbReference type="Proteomes" id="UP001285354">
    <property type="component" value="Unassembled WGS sequence"/>
</dbReference>
<feature type="region of interest" description="Disordered" evidence="13">
    <location>
        <begin position="373"/>
        <end position="406"/>
    </location>
</feature>
<comment type="function">
    <text evidence="11">Involved in deacetylation of histones, chromatin assembly and chromosome segregation. May act as a transcriptional oscillator, directing histone deacetylases to specific chromosomal domains. Component of the NuA4 histone acetyltransferase complex which is involved in transcriptional activation of selected genes principally by acetylation of nucleosomal histone H4 and H2A. The NuA4 complex is also involved in DNA repair.</text>
</comment>
<dbReference type="Pfam" id="PF22732">
    <property type="entry name" value="MSL3_chromo-like"/>
    <property type="match status" value="1"/>
</dbReference>
<dbReference type="GO" id="GO:0032221">
    <property type="term" value="C:Rpd3S complex"/>
    <property type="evidence" value="ECO:0007669"/>
    <property type="project" value="TreeGrafter"/>
</dbReference>
<comment type="caution">
    <text evidence="16">The sequence shown here is derived from an EMBL/GenBank/DDBJ whole genome shotgun (WGS) entry which is preliminary data.</text>
</comment>
<comment type="similarity">
    <text evidence="2">Belongs to the MRG family.</text>
</comment>
<reference evidence="16" key="1">
    <citation type="submission" date="2023-06" db="EMBL/GenBank/DDBJ databases">
        <title>Draft genome of Marssonina rosae.</title>
        <authorList>
            <person name="Cheng Q."/>
        </authorList>
    </citation>
    <scope>NUCLEOTIDE SEQUENCE</scope>
    <source>
        <strain evidence="16">R4</strain>
    </source>
</reference>
<organism evidence="16 17">
    <name type="scientific">Diplocarpon rosae</name>
    <dbReference type="NCBI Taxonomy" id="946125"/>
    <lineage>
        <taxon>Eukaryota</taxon>
        <taxon>Fungi</taxon>
        <taxon>Dikarya</taxon>
        <taxon>Ascomycota</taxon>
        <taxon>Pezizomycotina</taxon>
        <taxon>Leotiomycetes</taxon>
        <taxon>Helotiales</taxon>
        <taxon>Drepanopezizaceae</taxon>
        <taxon>Diplocarpon</taxon>
    </lineage>
</organism>
<dbReference type="Gene3D" id="1.10.274.30">
    <property type="entry name" value="MRG domain"/>
    <property type="match status" value="1"/>
</dbReference>
<keyword evidence="7" id="KW-0805">Transcription regulation</keyword>
<evidence type="ECO:0000256" key="2">
    <source>
        <dbReference type="ARBA" id="ARBA00009093"/>
    </source>
</evidence>
<evidence type="ECO:0000313" key="16">
    <source>
        <dbReference type="EMBL" id="KAK2625839.1"/>
    </source>
</evidence>
<keyword evidence="8" id="KW-0804">Transcription</keyword>
<dbReference type="Gene3D" id="2.30.30.140">
    <property type="match status" value="1"/>
</dbReference>
<dbReference type="InterPro" id="IPR038217">
    <property type="entry name" value="MRG_C_sf"/>
</dbReference>
<evidence type="ECO:0000256" key="1">
    <source>
        <dbReference type="ARBA" id="ARBA00004123"/>
    </source>
</evidence>
<feature type="domain" description="MRG" evidence="14">
    <location>
        <begin position="531"/>
        <end position="706"/>
    </location>
</feature>
<gene>
    <name evidence="16" type="ORF">QTJ16_005151</name>
</gene>
<dbReference type="FunFam" id="1.10.274.30:FF:000004">
    <property type="entry name" value="Putative Chromatin modification-related protein eaf3"/>
    <property type="match status" value="1"/>
</dbReference>
<proteinExistence type="inferred from homology"/>
<dbReference type="EMBL" id="JAUBYV010000007">
    <property type="protein sequence ID" value="KAK2625839.1"/>
    <property type="molecule type" value="Genomic_DNA"/>
</dbReference>
<dbReference type="Pfam" id="PF05712">
    <property type="entry name" value="MRG"/>
    <property type="match status" value="1"/>
</dbReference>
<sequence>MAPSKAAVANSAYAKDERVLCFHHDMLYEAKILDVRKGEEKDGEQNSWKYKIHYKGWKNTVSPCREKNWDDWVSQDRVRKFSDENKELAAQLHNQLKDVKHGKSSKKRTQGSDFSSARGSEERHASTAAQNGRGAASRRNRDYDLDNPVAESKNGPTAPSPQRLILTLKTHSPPEFKARLAAELERNGVSGNGSKSFTQSPPAQSEAFTLLPITPPTSKHKRKRKASVAKNSTPNKKTRPTLRYSKMFSRALRAQRYPPSQLIDHEIEEDEEDESDDEVQVQVKVGNGGEDEPDDANGPVPATEGNRASRTTRRSGDLVALDVDGSIFRRKAMSSWNDPKSEDWDVLRVLHDDDMLAKDNLLRLPPKNFTYIDSNGKLRDPNKYHEVKPSSSTPPHPKLVYHMKNGTDTPTLRKYYEDMPRNRNIPIAGMVDIPETGSGWEPDLGLRGQKAQQNKAIEIKAKAKIDIRSLEVRDTNDDSSSPSSLTSTEEVTFPGMLEKFSDEQSSYEHDPEKYYMVLARLTKAILTGNKIYQEDTFHAKPMVQLPVPDHIKAILVDDWENVTKNQQLVPLPAKVSVTVILDDYIEYESGRRLTGTPQSDLLPEVVTGLKEYFEKCLGRVLLYRFERSQYQEVREGMGAKEGEFAGKTICDIYGAEHLCRLIVTLPELIAQTNMDTQSVNRLREELTKMTMWLGKNASKYFNNEYETPGAEYIEKARSG</sequence>
<keyword evidence="6" id="KW-0156">Chromatin regulator</keyword>
<accession>A0AAD9SZJ3</accession>
<keyword evidence="9" id="KW-0234">DNA repair</keyword>
<dbReference type="CDD" id="cd18983">
    <property type="entry name" value="CBD_MSL3_like"/>
    <property type="match status" value="1"/>
</dbReference>
<feature type="domain" description="MSL3 chromodomain-like" evidence="15">
    <location>
        <begin position="13"/>
        <end position="93"/>
    </location>
</feature>
<evidence type="ECO:0000256" key="8">
    <source>
        <dbReference type="ARBA" id="ARBA00023163"/>
    </source>
</evidence>
<dbReference type="GO" id="GO:0006325">
    <property type="term" value="P:chromatin organization"/>
    <property type="evidence" value="ECO:0007669"/>
    <property type="project" value="UniProtKB-KW"/>
</dbReference>
<keyword evidence="17" id="KW-1185">Reference proteome</keyword>